<dbReference type="CDD" id="cd00090">
    <property type="entry name" value="HTH_ARSR"/>
    <property type="match status" value="1"/>
</dbReference>
<sequence>MAENIVLDRIDRKILGILQNDATQSVAEIGEAVGLSTTPCWKRIKRLEQAGVIERRVAILNRDRLGLGVTVIVAIRTAKHSEDWLDAFAEGVSQIPEVVEFYRMSGEIDYLLKIVARDIADYDRIYRKLTKVADLHDVSSSFAMQEIKSTTALPLLS</sequence>
<dbReference type="PROSITE" id="PS50956">
    <property type="entry name" value="HTH_ASNC_2"/>
    <property type="match status" value="1"/>
</dbReference>
<accession>A0A494T660</accession>
<dbReference type="GO" id="GO:0005829">
    <property type="term" value="C:cytosol"/>
    <property type="evidence" value="ECO:0007669"/>
    <property type="project" value="TreeGrafter"/>
</dbReference>
<dbReference type="GO" id="GO:0043565">
    <property type="term" value="F:sequence-specific DNA binding"/>
    <property type="evidence" value="ECO:0007669"/>
    <property type="project" value="InterPro"/>
</dbReference>
<dbReference type="PANTHER" id="PTHR30154:SF17">
    <property type="entry name" value="DNA-BINDING TRANSCRIPTIONAL ACTIVATOR DECR"/>
    <property type="match status" value="1"/>
</dbReference>
<dbReference type="InterPro" id="IPR036390">
    <property type="entry name" value="WH_DNA-bd_sf"/>
</dbReference>
<dbReference type="InterPro" id="IPR000485">
    <property type="entry name" value="AsnC-type_HTH_dom"/>
</dbReference>
<dbReference type="PANTHER" id="PTHR30154">
    <property type="entry name" value="LEUCINE-RESPONSIVE REGULATORY PROTEIN"/>
    <property type="match status" value="1"/>
</dbReference>
<evidence type="ECO:0000313" key="6">
    <source>
        <dbReference type="Proteomes" id="UP000276254"/>
    </source>
</evidence>
<dbReference type="AlphaFoldDB" id="A0A494T660"/>
<evidence type="ECO:0000259" key="4">
    <source>
        <dbReference type="PROSITE" id="PS50956"/>
    </source>
</evidence>
<evidence type="ECO:0000256" key="2">
    <source>
        <dbReference type="ARBA" id="ARBA00023125"/>
    </source>
</evidence>
<organism evidence="5 6">
    <name type="scientific">Sphingomonas paeninsulae</name>
    <dbReference type="NCBI Taxonomy" id="2319844"/>
    <lineage>
        <taxon>Bacteria</taxon>
        <taxon>Pseudomonadati</taxon>
        <taxon>Pseudomonadota</taxon>
        <taxon>Alphaproteobacteria</taxon>
        <taxon>Sphingomonadales</taxon>
        <taxon>Sphingomonadaceae</taxon>
        <taxon>Sphingomonas</taxon>
    </lineage>
</organism>
<dbReference type="GO" id="GO:0006355">
    <property type="term" value="P:regulation of DNA-templated transcription"/>
    <property type="evidence" value="ECO:0007669"/>
    <property type="project" value="UniProtKB-ARBA"/>
</dbReference>
<dbReference type="PROSITE" id="PS00519">
    <property type="entry name" value="HTH_ASNC_1"/>
    <property type="match status" value="1"/>
</dbReference>
<dbReference type="RefSeq" id="WP_121150918.1">
    <property type="nucleotide sequence ID" value="NZ_CP032828.1"/>
</dbReference>
<evidence type="ECO:0000256" key="1">
    <source>
        <dbReference type="ARBA" id="ARBA00023015"/>
    </source>
</evidence>
<dbReference type="SUPFAM" id="SSF54909">
    <property type="entry name" value="Dimeric alpha+beta barrel"/>
    <property type="match status" value="1"/>
</dbReference>
<dbReference type="SMART" id="SM00344">
    <property type="entry name" value="HTH_ASNC"/>
    <property type="match status" value="1"/>
</dbReference>
<dbReference type="InterPro" id="IPR036388">
    <property type="entry name" value="WH-like_DNA-bd_sf"/>
</dbReference>
<dbReference type="Pfam" id="PF01037">
    <property type="entry name" value="AsnC_trans_reg"/>
    <property type="match status" value="1"/>
</dbReference>
<reference evidence="5 6" key="1">
    <citation type="submission" date="2018-09" db="EMBL/GenBank/DDBJ databases">
        <title>Sphingomonas peninsula sp. nov., isolated from fildes peninsula, Antarctic soil.</title>
        <authorList>
            <person name="Yingchao G."/>
        </authorList>
    </citation>
    <scope>NUCLEOTIDE SEQUENCE [LARGE SCALE GENOMIC DNA]</scope>
    <source>
        <strain evidence="5 6">YZ-8</strain>
        <plasmid evidence="5 6">unnamed1</plasmid>
    </source>
</reference>
<name>A0A494T660_SPHPE</name>
<dbReference type="InterPro" id="IPR019885">
    <property type="entry name" value="Tscrpt_reg_HTH_AsnC-type_CS"/>
</dbReference>
<dbReference type="Gene3D" id="3.30.70.920">
    <property type="match status" value="1"/>
</dbReference>
<dbReference type="PRINTS" id="PR00033">
    <property type="entry name" value="HTHASNC"/>
</dbReference>
<feature type="domain" description="HTH asnC-type" evidence="4">
    <location>
        <begin position="7"/>
        <end position="68"/>
    </location>
</feature>
<dbReference type="EMBL" id="CP032828">
    <property type="protein sequence ID" value="AYJ84889.1"/>
    <property type="molecule type" value="Genomic_DNA"/>
</dbReference>
<dbReference type="Gene3D" id="1.10.10.10">
    <property type="entry name" value="Winged helix-like DNA-binding domain superfamily/Winged helix DNA-binding domain"/>
    <property type="match status" value="1"/>
</dbReference>
<dbReference type="InterPro" id="IPR019888">
    <property type="entry name" value="Tscrpt_reg_AsnC-like"/>
</dbReference>
<dbReference type="Pfam" id="PF13412">
    <property type="entry name" value="HTH_24"/>
    <property type="match status" value="1"/>
</dbReference>
<keyword evidence="5" id="KW-0614">Plasmid</keyword>
<keyword evidence="2" id="KW-0238">DNA-binding</keyword>
<dbReference type="GO" id="GO:0043200">
    <property type="term" value="P:response to amino acid"/>
    <property type="evidence" value="ECO:0007669"/>
    <property type="project" value="TreeGrafter"/>
</dbReference>
<dbReference type="InterPro" id="IPR011991">
    <property type="entry name" value="ArsR-like_HTH"/>
</dbReference>
<gene>
    <name evidence="5" type="ORF">D3Y57_02120</name>
</gene>
<evidence type="ECO:0000313" key="5">
    <source>
        <dbReference type="EMBL" id="AYJ84889.1"/>
    </source>
</evidence>
<dbReference type="Proteomes" id="UP000276254">
    <property type="component" value="Plasmid unnamed1"/>
</dbReference>
<dbReference type="InterPro" id="IPR019887">
    <property type="entry name" value="Tscrpt_reg_AsnC/Lrp_C"/>
</dbReference>
<dbReference type="KEGG" id="spha:D3Y57_02120"/>
<proteinExistence type="predicted"/>
<geneLocation type="plasmid" evidence="5">
    <name>unnamed1</name>
</geneLocation>
<evidence type="ECO:0000256" key="3">
    <source>
        <dbReference type="ARBA" id="ARBA00023163"/>
    </source>
</evidence>
<dbReference type="InterPro" id="IPR011008">
    <property type="entry name" value="Dimeric_a/b-barrel"/>
</dbReference>
<keyword evidence="3" id="KW-0804">Transcription</keyword>
<keyword evidence="6" id="KW-1185">Reference proteome</keyword>
<dbReference type="OrthoDB" id="9813313at2"/>
<keyword evidence="1" id="KW-0805">Transcription regulation</keyword>
<protein>
    <submittedName>
        <fullName evidence="5">Lrp/AsnC family transcriptional regulator</fullName>
    </submittedName>
</protein>
<dbReference type="SUPFAM" id="SSF46785">
    <property type="entry name" value="Winged helix' DNA-binding domain"/>
    <property type="match status" value="1"/>
</dbReference>